<comment type="caution">
    <text evidence="1">The sequence shown here is derived from an EMBL/GenBank/DDBJ whole genome shotgun (WGS) entry which is preliminary data.</text>
</comment>
<dbReference type="STRING" id="214095.RU97_GL001412"/>
<evidence type="ECO:0000313" key="1">
    <source>
        <dbReference type="EMBL" id="OJG18794.1"/>
    </source>
</evidence>
<name>A0A1L8RGD0_9ENTE</name>
<dbReference type="AlphaFoldDB" id="A0A1L8RGD0"/>
<sequence length="66" mass="7567">MLTALYFMSLTVFLLLLLLHDYQATATYCEKLSQSYQEKTQVILEKIVEKKADTSKMNSSLNSVTE</sequence>
<organism evidence="1 2">
    <name type="scientific">Enterococcus canis</name>
    <dbReference type="NCBI Taxonomy" id="214095"/>
    <lineage>
        <taxon>Bacteria</taxon>
        <taxon>Bacillati</taxon>
        <taxon>Bacillota</taxon>
        <taxon>Bacilli</taxon>
        <taxon>Lactobacillales</taxon>
        <taxon>Enterococcaceae</taxon>
        <taxon>Enterococcus</taxon>
    </lineage>
</organism>
<dbReference type="Proteomes" id="UP000181884">
    <property type="component" value="Unassembled WGS sequence"/>
</dbReference>
<proteinExistence type="predicted"/>
<dbReference type="EMBL" id="JXKH01000003">
    <property type="protein sequence ID" value="OJG18794.1"/>
    <property type="molecule type" value="Genomic_DNA"/>
</dbReference>
<gene>
    <name evidence="1" type="ORF">RU97_GL001412</name>
</gene>
<accession>A0A1L8RGD0</accession>
<keyword evidence="2" id="KW-1185">Reference proteome</keyword>
<protein>
    <submittedName>
        <fullName evidence="1">Uncharacterized protein</fullName>
    </submittedName>
</protein>
<evidence type="ECO:0000313" key="2">
    <source>
        <dbReference type="Proteomes" id="UP000181884"/>
    </source>
</evidence>
<reference evidence="1 2" key="1">
    <citation type="submission" date="2014-12" db="EMBL/GenBank/DDBJ databases">
        <title>Draft genome sequences of 29 type strains of Enterococci.</title>
        <authorList>
            <person name="Zhong Z."/>
            <person name="Sun Z."/>
            <person name="Liu W."/>
            <person name="Zhang W."/>
            <person name="Zhang H."/>
        </authorList>
    </citation>
    <scope>NUCLEOTIDE SEQUENCE [LARGE SCALE GENOMIC DNA]</scope>
    <source>
        <strain evidence="1 2">DSM 17029</strain>
    </source>
</reference>